<dbReference type="Pfam" id="PF00701">
    <property type="entry name" value="DHDPS"/>
    <property type="match status" value="1"/>
</dbReference>
<dbReference type="Gene3D" id="3.20.20.70">
    <property type="entry name" value="Aldolase class I"/>
    <property type="match status" value="1"/>
</dbReference>
<dbReference type="InterPro" id="IPR002220">
    <property type="entry name" value="DapA-like"/>
</dbReference>
<reference evidence="2" key="1">
    <citation type="submission" date="2021-11" db="EMBL/GenBank/DDBJ databases">
        <title>Halomonas sp., isolated from a coastal aquaculture zone in Dongshan Bay.</title>
        <authorList>
            <person name="Lin W."/>
        </authorList>
    </citation>
    <scope>NUCLEOTIDE SEQUENCE</scope>
    <source>
        <strain evidence="2">Yzlin-01</strain>
    </source>
</reference>
<protein>
    <submittedName>
        <fullName evidence="2">Dihydrodipicolinate synthase family protein</fullName>
    </submittedName>
</protein>
<name>A0ABT2EAL2_9GAMM</name>
<keyword evidence="3" id="KW-1185">Reference proteome</keyword>
<dbReference type="SUPFAM" id="SSF51569">
    <property type="entry name" value="Aldolase"/>
    <property type="match status" value="1"/>
</dbReference>
<dbReference type="InterPro" id="IPR013785">
    <property type="entry name" value="Aldolase_TIM"/>
</dbReference>
<evidence type="ECO:0000256" key="1">
    <source>
        <dbReference type="ARBA" id="ARBA00023239"/>
    </source>
</evidence>
<gene>
    <name evidence="2" type="ORF">LLY24_04655</name>
</gene>
<evidence type="ECO:0000313" key="3">
    <source>
        <dbReference type="Proteomes" id="UP001165542"/>
    </source>
</evidence>
<dbReference type="Proteomes" id="UP001165542">
    <property type="component" value="Unassembled WGS sequence"/>
</dbReference>
<evidence type="ECO:0000313" key="2">
    <source>
        <dbReference type="EMBL" id="MCS2608611.1"/>
    </source>
</evidence>
<dbReference type="EMBL" id="JAJISC010000002">
    <property type="protein sequence ID" value="MCS2608611.1"/>
    <property type="molecule type" value="Genomic_DNA"/>
</dbReference>
<organism evidence="2 3">
    <name type="scientific">Halomonas dongshanensis</name>
    <dbReference type="NCBI Taxonomy" id="2890835"/>
    <lineage>
        <taxon>Bacteria</taxon>
        <taxon>Pseudomonadati</taxon>
        <taxon>Pseudomonadota</taxon>
        <taxon>Gammaproteobacteria</taxon>
        <taxon>Oceanospirillales</taxon>
        <taxon>Halomonadaceae</taxon>
        <taxon>Halomonas</taxon>
    </lineage>
</organism>
<accession>A0ABT2EAL2</accession>
<sequence length="91" mass="9827">MGIISAAGILLMPPYLTECSQDGIVEYAASVCQSIDLGVIYYNRANGYLNVDAVKSLADRCVRATAISSVRRCATFSFPSSRCATPRQAMR</sequence>
<comment type="caution">
    <text evidence="2">The sequence shown here is derived from an EMBL/GenBank/DDBJ whole genome shotgun (WGS) entry which is preliminary data.</text>
</comment>
<keyword evidence="1" id="KW-0456">Lyase</keyword>
<proteinExistence type="predicted"/>